<comment type="subcellular location">
    <subcellularLocation>
        <location evidence="1">Cytoplasm</location>
        <location evidence="1">Cytoskeleton</location>
        <location evidence="1">Cilium basal body</location>
    </subcellularLocation>
</comment>
<accession>A0A7J7IXH2</accession>
<evidence type="ECO:0000256" key="1">
    <source>
        <dbReference type="ARBA" id="ARBA00004120"/>
    </source>
</evidence>
<feature type="region of interest" description="Disordered" evidence="8">
    <location>
        <begin position="176"/>
        <end position="205"/>
    </location>
</feature>
<comment type="caution">
    <text evidence="9">The sequence shown here is derived from an EMBL/GenBank/DDBJ whole genome shotgun (WGS) entry which is preliminary data.</text>
</comment>
<evidence type="ECO:0000256" key="5">
    <source>
        <dbReference type="ARBA" id="ARBA00023273"/>
    </source>
</evidence>
<dbReference type="Pfam" id="PF07162">
    <property type="entry name" value="B9-C2"/>
    <property type="match status" value="1"/>
</dbReference>
<gene>
    <name evidence="9" type="ORF">EB796_023074</name>
</gene>
<keyword evidence="3" id="KW-0970">Cilium biogenesis/degradation</keyword>
<organism evidence="9 10">
    <name type="scientific">Bugula neritina</name>
    <name type="common">Brown bryozoan</name>
    <name type="synonym">Sertularia neritina</name>
    <dbReference type="NCBI Taxonomy" id="10212"/>
    <lineage>
        <taxon>Eukaryota</taxon>
        <taxon>Metazoa</taxon>
        <taxon>Spiralia</taxon>
        <taxon>Lophotrochozoa</taxon>
        <taxon>Bryozoa</taxon>
        <taxon>Gymnolaemata</taxon>
        <taxon>Cheilostomatida</taxon>
        <taxon>Flustrina</taxon>
        <taxon>Buguloidea</taxon>
        <taxon>Bugulidae</taxon>
        <taxon>Bugula</taxon>
    </lineage>
</organism>
<dbReference type="Proteomes" id="UP000593567">
    <property type="component" value="Unassembled WGS sequence"/>
</dbReference>
<evidence type="ECO:0000256" key="3">
    <source>
        <dbReference type="ARBA" id="ARBA00022794"/>
    </source>
</evidence>
<evidence type="ECO:0000256" key="4">
    <source>
        <dbReference type="ARBA" id="ARBA00023212"/>
    </source>
</evidence>
<keyword evidence="2" id="KW-0963">Cytoplasm</keyword>
<dbReference type="OrthoDB" id="431939at2759"/>
<dbReference type="GO" id="GO:0036038">
    <property type="term" value="C:MKS complex"/>
    <property type="evidence" value="ECO:0007669"/>
    <property type="project" value="TreeGrafter"/>
</dbReference>
<keyword evidence="4" id="KW-0206">Cytoskeleton</keyword>
<comment type="similarity">
    <text evidence="6">Belongs to the B9D family.</text>
</comment>
<evidence type="ECO:0000256" key="8">
    <source>
        <dbReference type="SAM" id="MobiDB-lite"/>
    </source>
</evidence>
<dbReference type="InterPro" id="IPR010796">
    <property type="entry name" value="C2_B9-type_dom"/>
</dbReference>
<sequence length="205" mass="23073">MLGGQIETAEFPEFDDIYCKYCFTYGQDWVITTGLEEGFTQAAKKSTDDRQIFIWNFPLDVTFKSTNPYGWPQLVLSVYGLDMFGKGVVRGYGACHLPTTPGRHTRRIPMFVPESTSKFQKFISWIIGRRPEYVDQKVVAQGEGREVTRVRSQGYVTVTFNIITKDMKKLGYDCSPSDTVNSQSTEMAGLSMPVTPRTLGTAEAT</sequence>
<evidence type="ECO:0000256" key="2">
    <source>
        <dbReference type="ARBA" id="ARBA00022490"/>
    </source>
</evidence>
<reference evidence="9" key="1">
    <citation type="submission" date="2020-06" db="EMBL/GenBank/DDBJ databases">
        <title>Draft genome of Bugula neritina, a colonial animal packing powerful symbionts and potential medicines.</title>
        <authorList>
            <person name="Rayko M."/>
        </authorList>
    </citation>
    <scope>NUCLEOTIDE SEQUENCE [LARGE SCALE GENOMIC DNA]</scope>
    <source>
        <strain evidence="9">Kwan_BN1</strain>
    </source>
</reference>
<dbReference type="PANTHER" id="PTHR12968">
    <property type="entry name" value="B9 DOMAIN-CONTAINING"/>
    <property type="match status" value="1"/>
</dbReference>
<evidence type="ECO:0000256" key="6">
    <source>
        <dbReference type="ARBA" id="ARBA00038411"/>
    </source>
</evidence>
<dbReference type="PROSITE" id="PS51381">
    <property type="entry name" value="C2_B9"/>
    <property type="match status" value="1"/>
</dbReference>
<dbReference type="GO" id="GO:0060271">
    <property type="term" value="P:cilium assembly"/>
    <property type="evidence" value="ECO:0007669"/>
    <property type="project" value="TreeGrafter"/>
</dbReference>
<protein>
    <recommendedName>
        <fullName evidence="7">B9 domain-containing protein 1</fullName>
    </recommendedName>
</protein>
<keyword evidence="5" id="KW-0966">Cell projection</keyword>
<feature type="compositionally biased region" description="Polar residues" evidence="8">
    <location>
        <begin position="176"/>
        <end position="186"/>
    </location>
</feature>
<proteinExistence type="inferred from homology"/>
<dbReference type="AlphaFoldDB" id="A0A7J7IXH2"/>
<dbReference type="PANTHER" id="PTHR12968:SF1">
    <property type="entry name" value="B9 DOMAIN-CONTAINING PROTEIN 1"/>
    <property type="match status" value="1"/>
</dbReference>
<evidence type="ECO:0000256" key="7">
    <source>
        <dbReference type="ARBA" id="ARBA00039274"/>
    </source>
</evidence>
<dbReference type="EMBL" id="VXIV02003291">
    <property type="protein sequence ID" value="KAF6018623.1"/>
    <property type="molecule type" value="Genomic_DNA"/>
</dbReference>
<evidence type="ECO:0000313" key="9">
    <source>
        <dbReference type="EMBL" id="KAF6018623.1"/>
    </source>
</evidence>
<evidence type="ECO:0000313" key="10">
    <source>
        <dbReference type="Proteomes" id="UP000593567"/>
    </source>
</evidence>
<keyword evidence="10" id="KW-1185">Reference proteome</keyword>
<name>A0A7J7IXH2_BUGNE</name>